<sequence length="651" mass="68896">MKAVKKIGGEIKVLVKLSNLNTNQKRQAILAGLGILLLVVGVVVPFPQFVKAGVLVFAYLVVGYDVLVAAGKNIRAGHWFDENFLMAIATIGALAIGEFAEAVAVMLFYKIGDFFQDLAVENSKRSISSLLQLRPDYANLVLAHGKINQVSPSAVEIGDVIQVKPGEKVPLDGKIIEGSSYLDTAALTGESNPVFVSPGQTILSGTVNQSGVLQLKVTKRYGDSTVAKILKLVESASEKKTKVENFITRFSRFYTPAVVGLAALVAILPPLLTGGAWLTWLYRALSVLVISCPCALVISVPLSYFSGIGAASKQGVLVKGSNYLDVLNQVKIMVFDKTGTLTVGHFTVSQLHPVGISSAELLKLAAVAERKSPHPIAKALVQASNTREEAKKITEVVGQGVKAQYQGKVLLVGNAKLMHSQAVKAFVPLTGVTGTVVYVAWDGQFKGAILVADTVKSSAKEALGGLKQSGITQTIMLTGDNEATAKAVATELGVDQVYANLLPEDKLKLVRRFQKTNQGKVAFVGDGLNDTPVLAGSDLGIAMGALGSDAAIEAADIVLMNDEPSSILVVRKLAQKTRQIAQENIAFAIAIKVGCLALAAFGIVNLWEAVFADVGVTLIAVLNALRLVRTKAIPQKQQPTPPHPQAAVEKV</sequence>
<comment type="caution">
    <text evidence="13">The sequence shown here is derived from an EMBL/GenBank/DDBJ whole genome shotgun (WGS) entry which is preliminary data.</text>
</comment>
<feature type="transmembrane region" description="Helical" evidence="11">
    <location>
        <begin position="610"/>
        <end position="628"/>
    </location>
</feature>
<protein>
    <recommendedName>
        <fullName evidence="9">Cd(2+)-exporting ATPase</fullName>
        <ecNumber evidence="9">7.2.2.21</ecNumber>
    </recommendedName>
</protein>
<dbReference type="PANTHER" id="PTHR48085">
    <property type="entry name" value="CADMIUM/ZINC-TRANSPORTING ATPASE HMA2-RELATED"/>
    <property type="match status" value="1"/>
</dbReference>
<evidence type="ECO:0000256" key="3">
    <source>
        <dbReference type="ARBA" id="ARBA00022539"/>
    </source>
</evidence>
<evidence type="ECO:0000256" key="10">
    <source>
        <dbReference type="ARBA" id="ARBA00049338"/>
    </source>
</evidence>
<evidence type="ECO:0000256" key="5">
    <source>
        <dbReference type="ARBA" id="ARBA00022723"/>
    </source>
</evidence>
<dbReference type="Gene3D" id="2.70.150.10">
    <property type="entry name" value="Calcium-transporting ATPase, cytoplasmic transduction domain A"/>
    <property type="match status" value="1"/>
</dbReference>
<reference evidence="13 14" key="1">
    <citation type="journal article" date="2021" name="Sci. Rep.">
        <title>The distribution of antibiotic resistance genes in chicken gut microbiota commensals.</title>
        <authorList>
            <person name="Juricova H."/>
            <person name="Matiasovicova J."/>
            <person name="Kubasova T."/>
            <person name="Cejkova D."/>
            <person name="Rychlik I."/>
        </authorList>
    </citation>
    <scope>NUCLEOTIDE SEQUENCE [LARGE SCALE GENOMIC DNA]</scope>
    <source>
        <strain evidence="13 14">An810</strain>
    </source>
</reference>
<dbReference type="InterPro" id="IPR044492">
    <property type="entry name" value="P_typ_ATPase_HD_dom"/>
</dbReference>
<dbReference type="SUPFAM" id="SSF56784">
    <property type="entry name" value="HAD-like"/>
    <property type="match status" value="1"/>
</dbReference>
<comment type="similarity">
    <text evidence="2 11">Belongs to the cation transport ATPase (P-type) (TC 3.A.3) family. Type IB subfamily.</text>
</comment>
<feature type="transmembrane region" description="Helical" evidence="11">
    <location>
        <begin position="585"/>
        <end position="604"/>
    </location>
</feature>
<dbReference type="InterPro" id="IPR051014">
    <property type="entry name" value="Cation_Transport_ATPase_IB"/>
</dbReference>
<evidence type="ECO:0000256" key="7">
    <source>
        <dbReference type="ARBA" id="ARBA00022989"/>
    </source>
</evidence>
<evidence type="ECO:0000256" key="1">
    <source>
        <dbReference type="ARBA" id="ARBA00004141"/>
    </source>
</evidence>
<keyword evidence="6" id="KW-1278">Translocase</keyword>
<keyword evidence="11" id="KW-0067">ATP-binding</keyword>
<dbReference type="InterPro" id="IPR001757">
    <property type="entry name" value="P_typ_ATPase"/>
</dbReference>
<keyword evidence="4 11" id="KW-0812">Transmembrane</keyword>
<dbReference type="PRINTS" id="PR00119">
    <property type="entry name" value="CATATPASE"/>
</dbReference>
<evidence type="ECO:0000256" key="8">
    <source>
        <dbReference type="ARBA" id="ARBA00023136"/>
    </source>
</evidence>
<dbReference type="Gene3D" id="3.40.1110.10">
    <property type="entry name" value="Calcium-transporting ATPase, cytoplasmic domain N"/>
    <property type="match status" value="1"/>
</dbReference>
<dbReference type="PANTHER" id="PTHR48085:SF5">
    <property type="entry name" value="CADMIUM_ZINC-TRANSPORTING ATPASE HMA4-RELATED"/>
    <property type="match status" value="1"/>
</dbReference>
<name>A0ABS2EPT4_9LACO</name>
<dbReference type="InterPro" id="IPR023298">
    <property type="entry name" value="ATPase_P-typ_TM_dom_sf"/>
</dbReference>
<feature type="transmembrane region" description="Helical" evidence="11">
    <location>
        <begin position="28"/>
        <end position="46"/>
    </location>
</feature>
<dbReference type="SUPFAM" id="SSF81665">
    <property type="entry name" value="Calcium ATPase, transmembrane domain M"/>
    <property type="match status" value="1"/>
</dbReference>
<dbReference type="InterPro" id="IPR036412">
    <property type="entry name" value="HAD-like_sf"/>
</dbReference>
<dbReference type="InterPro" id="IPR059000">
    <property type="entry name" value="ATPase_P-type_domA"/>
</dbReference>
<dbReference type="EMBL" id="JACJJQ010000034">
    <property type="protein sequence ID" value="MBM6754523.1"/>
    <property type="molecule type" value="Genomic_DNA"/>
</dbReference>
<comment type="subcellular location">
    <subcellularLocation>
        <location evidence="11">Cell membrane</location>
    </subcellularLocation>
    <subcellularLocation>
        <location evidence="1">Membrane</location>
        <topology evidence="1">Multi-pass membrane protein</topology>
    </subcellularLocation>
</comment>
<feature type="transmembrane region" description="Helical" evidence="11">
    <location>
        <begin position="84"/>
        <end position="109"/>
    </location>
</feature>
<dbReference type="Proteomes" id="UP000776629">
    <property type="component" value="Unassembled WGS sequence"/>
</dbReference>
<evidence type="ECO:0000256" key="9">
    <source>
        <dbReference type="ARBA" id="ARBA00039103"/>
    </source>
</evidence>
<keyword evidence="14" id="KW-1185">Reference proteome</keyword>
<accession>A0ABS2EPT4</accession>
<evidence type="ECO:0000259" key="12">
    <source>
        <dbReference type="Pfam" id="PF00122"/>
    </source>
</evidence>
<evidence type="ECO:0000256" key="6">
    <source>
        <dbReference type="ARBA" id="ARBA00022967"/>
    </source>
</evidence>
<dbReference type="InterPro" id="IPR023299">
    <property type="entry name" value="ATPase_P-typ_cyto_dom_N"/>
</dbReference>
<dbReference type="Gene3D" id="3.40.50.1000">
    <property type="entry name" value="HAD superfamily/HAD-like"/>
    <property type="match status" value="1"/>
</dbReference>
<evidence type="ECO:0000256" key="11">
    <source>
        <dbReference type="RuleBase" id="RU362081"/>
    </source>
</evidence>
<gene>
    <name evidence="13" type="primary">cadA</name>
    <name evidence="13" type="ORF">H5993_07110</name>
</gene>
<dbReference type="NCBIfam" id="TIGR01494">
    <property type="entry name" value="ATPase_P-type"/>
    <property type="match status" value="1"/>
</dbReference>
<evidence type="ECO:0000313" key="14">
    <source>
        <dbReference type="Proteomes" id="UP000776629"/>
    </source>
</evidence>
<dbReference type="InterPro" id="IPR027256">
    <property type="entry name" value="P-typ_ATPase_IB"/>
</dbReference>
<dbReference type="SUPFAM" id="SSF81653">
    <property type="entry name" value="Calcium ATPase, transduction domain A"/>
    <property type="match status" value="1"/>
</dbReference>
<keyword evidence="7 11" id="KW-1133">Transmembrane helix</keyword>
<evidence type="ECO:0000313" key="13">
    <source>
        <dbReference type="EMBL" id="MBM6754523.1"/>
    </source>
</evidence>
<keyword evidence="8 11" id="KW-0472">Membrane</keyword>
<dbReference type="InterPro" id="IPR023214">
    <property type="entry name" value="HAD_sf"/>
</dbReference>
<dbReference type="SFLD" id="SFLDF00027">
    <property type="entry name" value="p-type_atpase"/>
    <property type="match status" value="1"/>
</dbReference>
<dbReference type="Pfam" id="PF00122">
    <property type="entry name" value="E1-E2_ATPase"/>
    <property type="match status" value="1"/>
</dbReference>
<evidence type="ECO:0000256" key="2">
    <source>
        <dbReference type="ARBA" id="ARBA00006024"/>
    </source>
</evidence>
<proteinExistence type="inferred from homology"/>
<feature type="domain" description="P-type ATPase A" evidence="12">
    <location>
        <begin position="135"/>
        <end position="234"/>
    </location>
</feature>
<dbReference type="NCBIfam" id="TIGR01525">
    <property type="entry name" value="ATPase-IB_hvy"/>
    <property type="match status" value="1"/>
</dbReference>
<dbReference type="Pfam" id="PF00702">
    <property type="entry name" value="Hydrolase"/>
    <property type="match status" value="1"/>
</dbReference>
<dbReference type="InterPro" id="IPR008250">
    <property type="entry name" value="ATPase_P-typ_transduc_dom_A_sf"/>
</dbReference>
<feature type="transmembrane region" description="Helical" evidence="11">
    <location>
        <begin position="253"/>
        <end position="272"/>
    </location>
</feature>
<dbReference type="PROSITE" id="PS00154">
    <property type="entry name" value="ATPASE_E1_E2"/>
    <property type="match status" value="1"/>
</dbReference>
<dbReference type="SFLD" id="SFLDS00003">
    <property type="entry name" value="Haloacid_Dehalogenase"/>
    <property type="match status" value="1"/>
</dbReference>
<dbReference type="InterPro" id="IPR018303">
    <property type="entry name" value="ATPase_P-typ_P_site"/>
</dbReference>
<evidence type="ECO:0000256" key="4">
    <source>
        <dbReference type="ARBA" id="ARBA00022692"/>
    </source>
</evidence>
<keyword evidence="5 11" id="KW-0479">Metal-binding</keyword>
<feature type="transmembrane region" description="Helical" evidence="11">
    <location>
        <begin position="284"/>
        <end position="305"/>
    </location>
</feature>
<keyword evidence="11" id="KW-0547">Nucleotide-binding</keyword>
<dbReference type="SFLD" id="SFLDG00002">
    <property type="entry name" value="C1.7:_P-type_atpase_like"/>
    <property type="match status" value="1"/>
</dbReference>
<dbReference type="NCBIfam" id="TIGR01512">
    <property type="entry name" value="ATPase-IB2_Cd"/>
    <property type="match status" value="1"/>
</dbReference>
<keyword evidence="11" id="KW-1003">Cell membrane</keyword>
<keyword evidence="3" id="KW-0104">Cadmium</keyword>
<comment type="catalytic activity">
    <reaction evidence="10">
        <text>Cd(2+)(in) + ATP + H2O = Cd(2+)(out) + ADP + phosphate + H(+)</text>
        <dbReference type="Rhea" id="RHEA:12132"/>
        <dbReference type="ChEBI" id="CHEBI:15377"/>
        <dbReference type="ChEBI" id="CHEBI:15378"/>
        <dbReference type="ChEBI" id="CHEBI:30616"/>
        <dbReference type="ChEBI" id="CHEBI:43474"/>
        <dbReference type="ChEBI" id="CHEBI:48775"/>
        <dbReference type="ChEBI" id="CHEBI:456216"/>
        <dbReference type="EC" id="7.2.2.21"/>
    </reaction>
</comment>
<dbReference type="EC" id="7.2.2.21" evidence="9"/>
<organism evidence="13 14">
    <name type="scientific">Limosilactobacillus alvi</name>
    <dbReference type="NCBI Taxonomy" id="990412"/>
    <lineage>
        <taxon>Bacteria</taxon>
        <taxon>Bacillati</taxon>
        <taxon>Bacillota</taxon>
        <taxon>Bacilli</taxon>
        <taxon>Lactobacillales</taxon>
        <taxon>Lactobacillaceae</taxon>
        <taxon>Limosilactobacillus</taxon>
    </lineage>
</organism>